<evidence type="ECO:0000313" key="1">
    <source>
        <dbReference type="EMBL" id="QPI16294.1"/>
    </source>
</evidence>
<organism evidence="1">
    <name type="scientific">Virus NIOZ-UU157</name>
    <dbReference type="NCBI Taxonomy" id="2763269"/>
    <lineage>
        <taxon>Viruses</taxon>
    </lineage>
</organism>
<name>A0A7S9STM8_9VIRU</name>
<proteinExistence type="predicted"/>
<reference evidence="1" key="1">
    <citation type="submission" date="2020-08" db="EMBL/GenBank/DDBJ databases">
        <title>Bridging the membrane lipid divide: bacteria of the FCB group superphylum have the potential to synthesize archaeal ether lipids.</title>
        <authorList>
            <person name="Villanueva L."/>
            <person name="von Meijenfeldt F.A.B."/>
            <person name="Westbye A.B."/>
            <person name="Yadav S."/>
            <person name="Hopmans E.C."/>
            <person name="Dutilh B.E."/>
            <person name="Sinninghe Damste J.S."/>
        </authorList>
    </citation>
    <scope>NUCLEOTIDE SEQUENCE</scope>
    <source>
        <strain evidence="1">NIOZ-UU157</strain>
    </source>
</reference>
<gene>
    <name evidence="1" type="ORF">NIOZUU157_00181</name>
</gene>
<sequence length="704" mass="78085">MATTPLIRTPQADGGTFYTFSSSAKDLSRTLNNNELKLVFSKFVLLNLPDMDRLDPTTFSNYQNYMQFDTIDGAIWGGGLKGDPNVNFTESLQNYALNLEELIISDATYDNTTNLTVTERVFFKWLKETGAMRFREATVLEKANSITTPRFVEEDEVLAGTRQYRRVVRYIGEIDIVNNVDKAGEAYTELYINVPTEVGRTPTILFDSISDTNYQPSLKIQGSSEYIMGRNTATIHPQGLDILAWYDYDQPLQGAGPAGYTDPDANWMDEATPPNTVDSYFTEPTTFTSVLNANIRKYPADYNNPAGYSGSAYVRSELDGISVDFNPNDYQQIVQDRTISTIPQFNGTDLAQSFEFNSVLVYYDMVDLSDSSKTKTKLYGILILDNITPTTDGGYIQRYPKYKPNITTGQNGNSYGFKINLRFDASPGTAGIDTIVNDYNTFSMGLFSDASAQLQASAQIFQRQQLEVTDIATRLNAVENTLNSVSTSAFLQSQINNLQIQIDNASLAFASSTTLLDLIAKNSDEIQALANGEVATTLQYNTDVVRQGTGITVNTNTPNQIQISNNVQAYSFMVPFDSSEIQITPTAPLNLNVVNPQVFTTLGTYTNMLRLDTINQANGDLSIYIDDTSVQWRTGQTIRLAFNNVPLMGSRDIKIYTDAPSRLNNGRFGKLAATIPNAKISSLPIIDLICTEQGVLTFVYDCIK</sequence>
<accession>A0A7S9STM8</accession>
<dbReference type="EMBL" id="MW030553">
    <property type="protein sequence ID" value="QPI16294.1"/>
    <property type="molecule type" value="Genomic_DNA"/>
</dbReference>
<protein>
    <submittedName>
        <fullName evidence="1">Uncharacterized protein</fullName>
    </submittedName>
</protein>